<dbReference type="GO" id="GO:0005975">
    <property type="term" value="P:carbohydrate metabolic process"/>
    <property type="evidence" value="ECO:0007669"/>
    <property type="project" value="InterPro"/>
</dbReference>
<dbReference type="SUPFAM" id="SSF49303">
    <property type="entry name" value="beta-Galactosidase/glucuronidase domain"/>
    <property type="match status" value="3"/>
</dbReference>
<dbReference type="PANTHER" id="PTHR43536:SF1">
    <property type="entry name" value="MANNOSYLGLYCOPROTEIN ENDO-BETA-MANNOSIDASE"/>
    <property type="match status" value="1"/>
</dbReference>
<dbReference type="GO" id="GO:0004553">
    <property type="term" value="F:hydrolase activity, hydrolyzing O-glycosyl compounds"/>
    <property type="evidence" value="ECO:0007669"/>
    <property type="project" value="InterPro"/>
</dbReference>
<evidence type="ECO:0000313" key="6">
    <source>
        <dbReference type="EMBL" id="XBH19884.1"/>
    </source>
</evidence>
<keyword evidence="3" id="KW-0326">Glycosidase</keyword>
<dbReference type="InterPro" id="IPR006102">
    <property type="entry name" value="Ig-like_GH2"/>
</dbReference>
<dbReference type="RefSeq" id="WP_348265106.1">
    <property type="nucleotide sequence ID" value="NZ_CP121196.1"/>
</dbReference>
<reference evidence="6" key="1">
    <citation type="submission" date="2023-03" db="EMBL/GenBank/DDBJ databases">
        <title>Edaphobacter sp.</title>
        <authorList>
            <person name="Huber K.J."/>
            <person name="Papendorf J."/>
            <person name="Pilke C."/>
            <person name="Bunk B."/>
            <person name="Sproeer C."/>
            <person name="Pester M."/>
        </authorList>
    </citation>
    <scope>NUCLEOTIDE SEQUENCE</scope>
    <source>
        <strain evidence="6">DSM 110680</strain>
    </source>
</reference>
<dbReference type="InterPro" id="IPR054593">
    <property type="entry name" value="Beta-mannosidase-like_N2"/>
</dbReference>
<dbReference type="InterPro" id="IPR008979">
    <property type="entry name" value="Galactose-bd-like_sf"/>
</dbReference>
<accession>A0AAU7DRE9</accession>
<dbReference type="PANTHER" id="PTHR43536">
    <property type="entry name" value="MANNOSYLGLYCOPROTEIN ENDO-BETA-MANNOSIDASE"/>
    <property type="match status" value="1"/>
</dbReference>
<dbReference type="AlphaFoldDB" id="A0AAU7DRE9"/>
<dbReference type="Gene3D" id="3.20.20.80">
    <property type="entry name" value="Glycosidases"/>
    <property type="match status" value="1"/>
</dbReference>
<name>A0AAU7DRE9_9BACT</name>
<proteinExistence type="inferred from homology"/>
<dbReference type="Gene3D" id="2.60.120.260">
    <property type="entry name" value="Galactose-binding domain-like"/>
    <property type="match status" value="2"/>
</dbReference>
<dbReference type="InterPro" id="IPR019546">
    <property type="entry name" value="TAT_signal_bac_arc"/>
</dbReference>
<feature type="domain" description="F5/8 type C" evidence="5">
    <location>
        <begin position="281"/>
        <end position="379"/>
    </location>
</feature>
<dbReference type="SUPFAM" id="SSF49785">
    <property type="entry name" value="Galactose-binding domain-like"/>
    <property type="match status" value="2"/>
</dbReference>
<organism evidence="6">
    <name type="scientific">Telmatobacter sp. DSM 110680</name>
    <dbReference type="NCBI Taxonomy" id="3036704"/>
    <lineage>
        <taxon>Bacteria</taxon>
        <taxon>Pseudomonadati</taxon>
        <taxon>Acidobacteriota</taxon>
        <taxon>Terriglobia</taxon>
        <taxon>Terriglobales</taxon>
        <taxon>Acidobacteriaceae</taxon>
        <taxon>Telmatobacter</taxon>
    </lineage>
</organism>
<evidence type="ECO:0000259" key="5">
    <source>
        <dbReference type="PROSITE" id="PS50022"/>
    </source>
</evidence>
<dbReference type="InterPro" id="IPR006311">
    <property type="entry name" value="TAT_signal"/>
</dbReference>
<dbReference type="EMBL" id="CP121196">
    <property type="protein sequence ID" value="XBH19884.1"/>
    <property type="molecule type" value="Genomic_DNA"/>
</dbReference>
<protein>
    <submittedName>
        <fullName evidence="6">Discoidin domain-containing protein</fullName>
    </submittedName>
</protein>
<dbReference type="PROSITE" id="PS51318">
    <property type="entry name" value="TAT"/>
    <property type="match status" value="1"/>
</dbReference>
<evidence type="ECO:0000256" key="1">
    <source>
        <dbReference type="ARBA" id="ARBA00007401"/>
    </source>
</evidence>
<gene>
    <name evidence="6" type="ORF">P8935_11320</name>
</gene>
<dbReference type="InterPro" id="IPR017853">
    <property type="entry name" value="GH"/>
</dbReference>
<evidence type="ECO:0000256" key="3">
    <source>
        <dbReference type="ARBA" id="ARBA00023295"/>
    </source>
</evidence>
<comment type="similarity">
    <text evidence="1">Belongs to the glycosyl hydrolase 2 family.</text>
</comment>
<dbReference type="InterPro" id="IPR000421">
    <property type="entry name" value="FA58C"/>
</dbReference>
<feature type="signal peptide" evidence="4">
    <location>
        <begin position="1"/>
        <end position="28"/>
    </location>
</feature>
<evidence type="ECO:0000256" key="4">
    <source>
        <dbReference type="SAM" id="SignalP"/>
    </source>
</evidence>
<keyword evidence="4" id="KW-0732">Signal</keyword>
<dbReference type="InterPro" id="IPR013783">
    <property type="entry name" value="Ig-like_fold"/>
</dbReference>
<dbReference type="Pfam" id="PF22666">
    <property type="entry name" value="Glyco_hydro_2_N2"/>
    <property type="match status" value="1"/>
</dbReference>
<dbReference type="InterPro" id="IPR041351">
    <property type="entry name" value="Ig_GlcNase"/>
</dbReference>
<dbReference type="NCBIfam" id="TIGR01409">
    <property type="entry name" value="TAT_signal_seq"/>
    <property type="match status" value="1"/>
</dbReference>
<dbReference type="InterPro" id="IPR043534">
    <property type="entry name" value="EBDG/EBM"/>
</dbReference>
<keyword evidence="2" id="KW-0378">Hydrolase</keyword>
<evidence type="ECO:0000256" key="2">
    <source>
        <dbReference type="ARBA" id="ARBA00022801"/>
    </source>
</evidence>
<dbReference type="Pfam" id="PF00703">
    <property type="entry name" value="Glyco_hydro_2"/>
    <property type="match status" value="1"/>
</dbReference>
<sequence length="1208" mass="133443">MTTSRRNFLKTTAIAGATVAVDPFSAFAELSPATATGTSQTTASGGAHAIEYTRGIGVYPGEPSADFGPTLVPDATTYRNLALLRPAYHSSSYDYNLTAQLITDGMKSEGLPKWIVVSEPSQGPISKENRETIVDHAPMNAMEFHGMRAHVDIQLGGGDSAPEIDRIQLFVVSPYQASAASLTFTISTSEDGRVWQTVGSASAPEPASTAGYPPDFCPPNHFFTPFITLNSVSRSRFYRIECAMGSANENAQASGATWKLGQVAFYKGDQRVEVGGPYSFTSAWMSAGTGQEWVYVDLGSKCQIDRVKLYWIARALQGSVQISDDAESWRDLQSLAGLSGAIDDLKLPQPASGRYVRVLMTQASSPTGYIVSELEVFGRGGFSAKPKSAPQPRGDGKQILAGGSWRIQRANLVNDAGEALSKPAFQDKDWLVATVPGTVLTSYANAGAIPDPNFGQNQLHISDSYFYSDFWYRTEFTAPSKLPQQFAWLNFDGINWKADVFLNGEKLGRIEGGFMRGQFDVSQKILPGRLNAIAVRIEKNATPGSCKQKTFEVCAKNGGGLGSDNPTYHASIGWDWIPTMRGRDIGIWGDVSLTITEAVTIENNFVSAKLPLPDTSSAELTIQTDLVNHEAHAFDGTLHFQMGEIRIEQPIHLAAGERKTIVLDPSSAPALHLKAPKLWWPVGYGDPFLYDAQLSVETGGKTIDKKAFQAGIRQMTYSEVGGDLRIWINGRRFIARGGNWGFGESMLRYRAREYDAAVRYHREMNFTMIRNWVGQIGDDAFYEACDRHGVVVWQDFWLANPWDGPEPDDNELFLRNVKDLVLRIRNHPSVGLYCGRNEGFPPPPLEQGIRKTLGDLHPDLHYIPSSADQVVSGHGPYWANPARFYFNAADKKLHSEIGAPNIPSLDSVRLMMPEKALWPQALDWGLHDFCLQGAMNGAGFRTIIENSYGGATTAEEWIRLAQYVNYDTYRAMFEAQSKYRMGVLLWMSHSCWPSFVWQTYDYYFEPTAAYYGCKKGSEPLHIQWNSAEETIEVVNYNAGKVTGLTASIEILNMDGKRVDLKTAPLDSAEDSTTTCFNMRYPNGLSQVHFLRLALGRGSEVLSSNFYMRGLQQNDFRAIRELPTPKLTTSTTSLRKADRWQLSTKLENTGDSPALMVRVKAVRQKTGDRILPAVYSDNYIALMPGESQTITTEVNEADTRGEKPAIVLA</sequence>
<dbReference type="PROSITE" id="PS50022">
    <property type="entry name" value="FA58C_3"/>
    <property type="match status" value="1"/>
</dbReference>
<dbReference type="Gene3D" id="2.60.40.10">
    <property type="entry name" value="Immunoglobulins"/>
    <property type="match status" value="3"/>
</dbReference>
<dbReference type="InterPro" id="IPR036156">
    <property type="entry name" value="Beta-gal/glucu_dom_sf"/>
</dbReference>
<dbReference type="SUPFAM" id="SSF51445">
    <property type="entry name" value="(Trans)glycosidases"/>
    <property type="match status" value="1"/>
</dbReference>
<feature type="chain" id="PRO_5043986112" evidence="4">
    <location>
        <begin position="29"/>
        <end position="1208"/>
    </location>
</feature>
<dbReference type="Pfam" id="PF22633">
    <property type="entry name" value="F5_F8_type_C_2"/>
    <property type="match status" value="1"/>
</dbReference>
<dbReference type="Pfam" id="PF18368">
    <property type="entry name" value="Ig_GlcNase"/>
    <property type="match status" value="1"/>
</dbReference>